<evidence type="ECO:0000313" key="5">
    <source>
        <dbReference type="EMBL" id="SDH57096.1"/>
    </source>
</evidence>
<proteinExistence type="inferred from homology"/>
<dbReference type="InterPro" id="IPR053726">
    <property type="entry name" value="Bacterial_Lectin_Domain_sf"/>
</dbReference>
<organism evidence="5 6">
    <name type="scientific">Nonomuraea jiangxiensis</name>
    <dbReference type="NCBI Taxonomy" id="633440"/>
    <lineage>
        <taxon>Bacteria</taxon>
        <taxon>Bacillati</taxon>
        <taxon>Actinomycetota</taxon>
        <taxon>Actinomycetes</taxon>
        <taxon>Streptosporangiales</taxon>
        <taxon>Streptosporangiaceae</taxon>
        <taxon>Nonomuraea</taxon>
    </lineage>
</organism>
<keyword evidence="6" id="KW-1185">Reference proteome</keyword>
<reference evidence="5 6" key="1">
    <citation type="submission" date="2016-10" db="EMBL/GenBank/DDBJ databases">
        <authorList>
            <person name="de Groot N.N."/>
        </authorList>
    </citation>
    <scope>NUCLEOTIDE SEQUENCE [LARGE SCALE GENOMIC DNA]</scope>
    <source>
        <strain evidence="5 6">CGMCC 4.6533</strain>
    </source>
</reference>
<evidence type="ECO:0000256" key="2">
    <source>
        <dbReference type="ARBA" id="ARBA00022734"/>
    </source>
</evidence>
<dbReference type="InterPro" id="IPR040964">
    <property type="entry name" value="SBD"/>
</dbReference>
<dbReference type="Proteomes" id="UP000199202">
    <property type="component" value="Unassembled WGS sequence"/>
</dbReference>
<evidence type="ECO:0000313" key="6">
    <source>
        <dbReference type="Proteomes" id="UP000199202"/>
    </source>
</evidence>
<evidence type="ECO:0000259" key="4">
    <source>
        <dbReference type="Pfam" id="PF17882"/>
    </source>
</evidence>
<accession>A0A1G8DHH5</accession>
<dbReference type="EMBL" id="FNDJ01000002">
    <property type="protein sequence ID" value="SDH57096.1"/>
    <property type="molecule type" value="Genomic_DNA"/>
</dbReference>
<dbReference type="Pfam" id="PF17882">
    <property type="entry name" value="SBD"/>
    <property type="match status" value="1"/>
</dbReference>
<dbReference type="AlphaFoldDB" id="A0A1G8DHH5"/>
<name>A0A1G8DHH5_9ACTN</name>
<dbReference type="GO" id="GO:0030246">
    <property type="term" value="F:carbohydrate binding"/>
    <property type="evidence" value="ECO:0007669"/>
    <property type="project" value="UniProtKB-KW"/>
</dbReference>
<feature type="domain" description="OAA-family lectin sugar binding" evidence="4">
    <location>
        <begin position="2"/>
        <end position="84"/>
    </location>
</feature>
<dbReference type="Gene3D" id="2.40.128.450">
    <property type="match status" value="2"/>
</dbReference>
<evidence type="ECO:0000256" key="3">
    <source>
        <dbReference type="ARBA" id="ARBA00022737"/>
    </source>
</evidence>
<gene>
    <name evidence="5" type="ORF">SAMN05421869_102574</name>
</gene>
<keyword evidence="3" id="KW-0677">Repeat</keyword>
<sequence length="86" mass="9057">MATYKTQIQWGGPNADWHDDADLTIVINNRAGVVPASGLPGTGTQVSWSSPQGNGSVTFFEDGNRFSGSAQFKGEGPVGYRGTIKP</sequence>
<dbReference type="OrthoDB" id="3479129at2"/>
<evidence type="ECO:0000256" key="1">
    <source>
        <dbReference type="ARBA" id="ARBA00008512"/>
    </source>
</evidence>
<protein>
    <recommendedName>
        <fullName evidence="4">OAA-family lectin sugar binding domain-containing protein</fullName>
    </recommendedName>
</protein>
<comment type="similarity">
    <text evidence="1">Belongs to the bacterial lectin family.</text>
</comment>
<keyword evidence="2" id="KW-0430">Lectin</keyword>